<dbReference type="PANTHER" id="PTHR38926:SF13">
    <property type="entry name" value="F-BOX DOMAIN CONTAINING PROTEIN, EXPRESSED"/>
    <property type="match status" value="1"/>
</dbReference>
<reference evidence="2 3" key="1">
    <citation type="submission" date="2020-06" db="EMBL/GenBank/DDBJ databases">
        <title>Transcriptomic and genomic resources for Thalictrum thalictroides and T. hernandezii: Facilitating candidate gene discovery in an emerging model plant lineage.</title>
        <authorList>
            <person name="Arias T."/>
            <person name="Riano-Pachon D.M."/>
            <person name="Di Stilio V.S."/>
        </authorList>
    </citation>
    <scope>NUCLEOTIDE SEQUENCE [LARGE SCALE GENOMIC DNA]</scope>
    <source>
        <strain evidence="3">cv. WT478/WT964</strain>
        <tissue evidence="2">Leaves</tissue>
    </source>
</reference>
<dbReference type="Gene3D" id="3.80.10.10">
    <property type="entry name" value="Ribonuclease Inhibitor"/>
    <property type="match status" value="1"/>
</dbReference>
<dbReference type="Pfam" id="PF00646">
    <property type="entry name" value="F-box"/>
    <property type="match status" value="1"/>
</dbReference>
<dbReference type="SUPFAM" id="SSF81383">
    <property type="entry name" value="F-box domain"/>
    <property type="match status" value="1"/>
</dbReference>
<organism evidence="2 3">
    <name type="scientific">Thalictrum thalictroides</name>
    <name type="common">Rue-anemone</name>
    <name type="synonym">Anemone thalictroides</name>
    <dbReference type="NCBI Taxonomy" id="46969"/>
    <lineage>
        <taxon>Eukaryota</taxon>
        <taxon>Viridiplantae</taxon>
        <taxon>Streptophyta</taxon>
        <taxon>Embryophyta</taxon>
        <taxon>Tracheophyta</taxon>
        <taxon>Spermatophyta</taxon>
        <taxon>Magnoliopsida</taxon>
        <taxon>Ranunculales</taxon>
        <taxon>Ranunculaceae</taxon>
        <taxon>Thalictroideae</taxon>
        <taxon>Thalictrum</taxon>
    </lineage>
</organism>
<dbReference type="InterPro" id="IPR032675">
    <property type="entry name" value="LRR_dom_sf"/>
</dbReference>
<protein>
    <recommendedName>
        <fullName evidence="1">F-box domain-containing protein</fullName>
    </recommendedName>
</protein>
<dbReference type="OrthoDB" id="722566at2759"/>
<dbReference type="AlphaFoldDB" id="A0A7J6WJ84"/>
<dbReference type="InterPro" id="IPR001810">
    <property type="entry name" value="F-box_dom"/>
</dbReference>
<evidence type="ECO:0000313" key="2">
    <source>
        <dbReference type="EMBL" id="KAF5197421.1"/>
    </source>
</evidence>
<dbReference type="SUPFAM" id="SSF52047">
    <property type="entry name" value="RNI-like"/>
    <property type="match status" value="1"/>
</dbReference>
<dbReference type="Gene3D" id="1.20.1280.50">
    <property type="match status" value="1"/>
</dbReference>
<dbReference type="EMBL" id="JABWDY010014727">
    <property type="protein sequence ID" value="KAF5197421.1"/>
    <property type="molecule type" value="Genomic_DNA"/>
</dbReference>
<gene>
    <name evidence="2" type="ORF">FRX31_012992</name>
</gene>
<sequence length="286" mass="33274">MGEKRRRITKRRWNEMPSELLVEIFLRLPTFYLFHLIYCVCKSWCSAVLDVLFPSPGLLDLSRIGTYPTNQHKDYLRFLKILLDTRPNAQWHTLVLPPPLVWLKEDAILYIAQRSPCLKFLRLNIVGFDRYEKAFPYWKNLKEYSCPFFMMWGCSGITSSLGNYCKNLQHLGLCASFGSETASFIVKHLSELESLSLKKSSLTLDALLIFDGHKKLRILDLEHCLFVDAEVLPRFSHGGYCDKAWLVKNLGTKAKKWNEGIHEKVSGNKRYIHCEEALCHECSWAY</sequence>
<evidence type="ECO:0000259" key="1">
    <source>
        <dbReference type="Pfam" id="PF00646"/>
    </source>
</evidence>
<comment type="caution">
    <text evidence="2">The sequence shown here is derived from an EMBL/GenBank/DDBJ whole genome shotgun (WGS) entry which is preliminary data.</text>
</comment>
<keyword evidence="3" id="KW-1185">Reference proteome</keyword>
<proteinExistence type="predicted"/>
<dbReference type="PANTHER" id="PTHR38926">
    <property type="entry name" value="F-BOX DOMAIN CONTAINING PROTEIN, EXPRESSED"/>
    <property type="match status" value="1"/>
</dbReference>
<evidence type="ECO:0000313" key="3">
    <source>
        <dbReference type="Proteomes" id="UP000554482"/>
    </source>
</evidence>
<accession>A0A7J6WJ84</accession>
<dbReference type="Proteomes" id="UP000554482">
    <property type="component" value="Unassembled WGS sequence"/>
</dbReference>
<name>A0A7J6WJ84_THATH</name>
<feature type="domain" description="F-box" evidence="1">
    <location>
        <begin position="13"/>
        <end position="53"/>
    </location>
</feature>
<dbReference type="InterPro" id="IPR036047">
    <property type="entry name" value="F-box-like_dom_sf"/>
</dbReference>